<dbReference type="CDD" id="cd19094">
    <property type="entry name" value="AKR_Tas-like"/>
    <property type="match status" value="1"/>
</dbReference>
<sequence length="349" mass="39383">MKFNKIPNTDLNVSQICLGTMTWGSMQNTEQDGFEQMDYAVSKGVNFFDTAELYSIPPTKETCGATNRIIGNWLKKTKKRDQIIIADKVVGRSGMNWIRPGEKETRLNKKQINAAIDNSLKNLQIDHVDIYQLHWPDRPLNVFSGLEYEHTETDDVVPILETMEAMASLIKAGKIKYYGLSNETPWGTSQYIKLAEKHNIPKPITIQNAYSLINRSYEVGLSEISIREKIGLLAYSPLGGGHLTGKYLGGKKPAGTREVLWGNRFDRYRTKNTEPAVKAYYEVAKKHNIDPAQMAIQFCIIQKFVTSTIIGATSMEQLKKNIDSIDLSLTNDVIKDINNVQLIYSNPCP</sequence>
<dbReference type="InterPro" id="IPR050523">
    <property type="entry name" value="AKR_Detox_Biosynth"/>
</dbReference>
<accession>A0A845S6T7</accession>
<evidence type="ECO:0000313" key="7">
    <source>
        <dbReference type="EMBL" id="NCU62649.1"/>
    </source>
</evidence>
<dbReference type="PANTHER" id="PTHR43364">
    <property type="entry name" value="NADH-SPECIFIC METHYLGLYOXAL REDUCTASE-RELATED"/>
    <property type="match status" value="1"/>
</dbReference>
<protein>
    <recommendedName>
        <fullName evidence="4">Protein tas</fullName>
    </recommendedName>
</protein>
<dbReference type="Proteomes" id="UP000572953">
    <property type="component" value="Unassembled WGS sequence"/>
</dbReference>
<dbReference type="Proteomes" id="UP000713222">
    <property type="component" value="Unassembled WGS sequence"/>
</dbReference>
<evidence type="ECO:0000256" key="2">
    <source>
        <dbReference type="ARBA" id="ARBA00023002"/>
    </source>
</evidence>
<dbReference type="SUPFAM" id="SSF51430">
    <property type="entry name" value="NAD(P)-linked oxidoreductase"/>
    <property type="match status" value="1"/>
</dbReference>
<comment type="caution">
    <text evidence="7">The sequence shown here is derived from an EMBL/GenBank/DDBJ whole genome shotgun (WGS) entry which is preliminary data.</text>
</comment>
<keyword evidence="2" id="KW-0560">Oxidoreductase</keyword>
<comment type="similarity">
    <text evidence="3">Belongs to the aldo/keto reductase family. Aldo/keto reductase 2 subfamily.</text>
</comment>
<evidence type="ECO:0000313" key="6">
    <source>
        <dbReference type="EMBL" id="NBN87562.1"/>
    </source>
</evidence>
<evidence type="ECO:0000256" key="1">
    <source>
        <dbReference type="ARBA" id="ARBA00022857"/>
    </source>
</evidence>
<dbReference type="Gene3D" id="3.20.20.100">
    <property type="entry name" value="NADP-dependent oxidoreductase domain"/>
    <property type="match status" value="1"/>
</dbReference>
<organism evidence="7 8">
    <name type="scientific">Candidatus Fonsibacter lacus</name>
    <dbReference type="NCBI Taxonomy" id="2576439"/>
    <lineage>
        <taxon>Bacteria</taxon>
        <taxon>Pseudomonadati</taxon>
        <taxon>Pseudomonadota</taxon>
        <taxon>Alphaproteobacteria</taxon>
        <taxon>Candidatus Pelagibacterales</taxon>
        <taxon>Candidatus Pelagibacterales incertae sedis</taxon>
        <taxon>Candidatus Fonsibacter</taxon>
    </lineage>
</organism>
<gene>
    <name evidence="6" type="ORF">EBV32_00490</name>
    <name evidence="7" type="ORF">EBV78_00925</name>
</gene>
<dbReference type="GO" id="GO:0016491">
    <property type="term" value="F:oxidoreductase activity"/>
    <property type="evidence" value="ECO:0007669"/>
    <property type="project" value="UniProtKB-KW"/>
</dbReference>
<proteinExistence type="inferred from homology"/>
<feature type="domain" description="NADP-dependent oxidoreductase" evidence="5">
    <location>
        <begin position="16"/>
        <end position="339"/>
    </location>
</feature>
<dbReference type="InterPro" id="IPR023210">
    <property type="entry name" value="NADP_OxRdtase_dom"/>
</dbReference>
<dbReference type="PANTHER" id="PTHR43364:SF4">
    <property type="entry name" value="NAD(P)-LINKED OXIDOREDUCTASE SUPERFAMILY PROTEIN"/>
    <property type="match status" value="1"/>
</dbReference>
<dbReference type="EMBL" id="RGET01000003">
    <property type="protein sequence ID" value="NBN87562.1"/>
    <property type="molecule type" value="Genomic_DNA"/>
</dbReference>
<dbReference type="FunFam" id="3.20.20.100:FF:000005">
    <property type="entry name" value="NADP(H)-dependent aldo-keto reductase"/>
    <property type="match status" value="1"/>
</dbReference>
<dbReference type="AlphaFoldDB" id="A0A845S6T7"/>
<evidence type="ECO:0000259" key="5">
    <source>
        <dbReference type="Pfam" id="PF00248"/>
    </source>
</evidence>
<evidence type="ECO:0000313" key="8">
    <source>
        <dbReference type="Proteomes" id="UP000572953"/>
    </source>
</evidence>
<name>A0A845S6T7_9PROT</name>
<evidence type="ECO:0000256" key="4">
    <source>
        <dbReference type="ARBA" id="ARBA00070119"/>
    </source>
</evidence>
<dbReference type="Pfam" id="PF00248">
    <property type="entry name" value="Aldo_ket_red"/>
    <property type="match status" value="1"/>
</dbReference>
<dbReference type="NCBIfam" id="NF007912">
    <property type="entry name" value="PRK10625.1"/>
    <property type="match status" value="1"/>
</dbReference>
<dbReference type="EMBL" id="RGGN01000018">
    <property type="protein sequence ID" value="NCU62649.1"/>
    <property type="molecule type" value="Genomic_DNA"/>
</dbReference>
<evidence type="ECO:0000256" key="3">
    <source>
        <dbReference type="ARBA" id="ARBA00038157"/>
    </source>
</evidence>
<dbReference type="InterPro" id="IPR036812">
    <property type="entry name" value="NAD(P)_OxRdtase_dom_sf"/>
</dbReference>
<keyword evidence="1" id="KW-0521">NADP</keyword>
<reference evidence="7 8" key="1">
    <citation type="submission" date="2018-10" db="EMBL/GenBank/DDBJ databases">
        <title>Iterative Subtractive Binning of Freshwater Chronoseries Metagenomes Recovers Nearly Complete Genomes from over Four Hundred Novel Species.</title>
        <authorList>
            <person name="Rodriguez-R L.M."/>
            <person name="Tsementzi D."/>
            <person name="Luo C."/>
            <person name="Konstantinidis K.T."/>
        </authorList>
    </citation>
    <scope>NUCLEOTIDE SEQUENCE [LARGE SCALE GENOMIC DNA]</scope>
    <source>
        <strain evidence="7">WB7_2B_003</strain>
        <strain evidence="6">WB7_6_001</strain>
    </source>
</reference>